<accession>A0A1C4X6C3</accession>
<dbReference type="EMBL" id="FMCS01000005">
    <property type="protein sequence ID" value="SCF03982.1"/>
    <property type="molecule type" value="Genomic_DNA"/>
</dbReference>
<dbReference type="PANTHER" id="PTHR30576">
    <property type="entry name" value="COLANIC BIOSYNTHESIS UDP-GLUCOSE LIPID CARRIER TRANSFERASE"/>
    <property type="match status" value="1"/>
</dbReference>
<reference evidence="5" key="1">
    <citation type="submission" date="2016-06" db="EMBL/GenBank/DDBJ databases">
        <authorList>
            <person name="Varghese N."/>
            <person name="Submissions Spin"/>
        </authorList>
    </citation>
    <scope>NUCLEOTIDE SEQUENCE [LARGE SCALE GENOMIC DNA]</scope>
    <source>
        <strain evidence="5">DSM 45246</strain>
    </source>
</reference>
<dbReference type="InterPro" id="IPR003362">
    <property type="entry name" value="Bact_transf"/>
</dbReference>
<evidence type="ECO:0000256" key="2">
    <source>
        <dbReference type="SAM" id="Phobius"/>
    </source>
</evidence>
<evidence type="ECO:0000313" key="5">
    <source>
        <dbReference type="Proteomes" id="UP000199629"/>
    </source>
</evidence>
<proteinExistence type="inferred from homology"/>
<feature type="transmembrane region" description="Helical" evidence="2">
    <location>
        <begin position="28"/>
        <end position="51"/>
    </location>
</feature>
<dbReference type="Proteomes" id="UP000199629">
    <property type="component" value="Unassembled WGS sequence"/>
</dbReference>
<keyword evidence="5" id="KW-1185">Reference proteome</keyword>
<dbReference type="AlphaFoldDB" id="A0A1C4X6C3"/>
<dbReference type="Pfam" id="PF02397">
    <property type="entry name" value="Bac_transf"/>
    <property type="match status" value="1"/>
</dbReference>
<name>A0A1C4X6C3_9ACTN</name>
<comment type="similarity">
    <text evidence="1">Belongs to the bacterial sugar transferase family.</text>
</comment>
<keyword evidence="2" id="KW-1133">Transmembrane helix</keyword>
<sequence>MMPSTVALARVPVDRATGYERRKRLFDIAVAAVLLVLLAPLVALVAALVALRLGRPVLFRQIRPGRHGQPFLMVKFRTMRIDDSAVGPSGDEQRLTPFGHLLRSTSLDELPSLWNVLRGDMSLVGPRPLLTEYLDRYSPEQARRHEVRPGITGLAQVRGRNAVSWEEKFAHDTWYVDNRSFRLDLRILLATVTTVLTRRGIAAAGTRTAHEFHGSGSSTRQLEDVSL</sequence>
<evidence type="ECO:0000259" key="3">
    <source>
        <dbReference type="Pfam" id="PF02397"/>
    </source>
</evidence>
<keyword evidence="2" id="KW-0812">Transmembrane</keyword>
<feature type="domain" description="Bacterial sugar transferase" evidence="3">
    <location>
        <begin position="23"/>
        <end position="196"/>
    </location>
</feature>
<organism evidence="4 5">
    <name type="scientific">Micromonospora chaiyaphumensis</name>
    <dbReference type="NCBI Taxonomy" id="307119"/>
    <lineage>
        <taxon>Bacteria</taxon>
        <taxon>Bacillati</taxon>
        <taxon>Actinomycetota</taxon>
        <taxon>Actinomycetes</taxon>
        <taxon>Micromonosporales</taxon>
        <taxon>Micromonosporaceae</taxon>
        <taxon>Micromonospora</taxon>
    </lineage>
</organism>
<gene>
    <name evidence="4" type="ORF">GA0070214_105163</name>
</gene>
<protein>
    <submittedName>
        <fullName evidence="4">Sugar transferase involved in LPS biosynthesis (Colanic, teichoic acid)</fullName>
    </submittedName>
</protein>
<dbReference type="GO" id="GO:0016780">
    <property type="term" value="F:phosphotransferase activity, for other substituted phosphate groups"/>
    <property type="evidence" value="ECO:0007669"/>
    <property type="project" value="TreeGrafter"/>
</dbReference>
<evidence type="ECO:0000256" key="1">
    <source>
        <dbReference type="ARBA" id="ARBA00006464"/>
    </source>
</evidence>
<keyword evidence="2" id="KW-0472">Membrane</keyword>
<evidence type="ECO:0000313" key="4">
    <source>
        <dbReference type="EMBL" id="SCF03982.1"/>
    </source>
</evidence>
<keyword evidence="4" id="KW-0808">Transferase</keyword>
<dbReference type="PANTHER" id="PTHR30576:SF8">
    <property type="entry name" value="UNDECAPRENYL-PHOSPHATE GALACTOSE PHOSPHOTRANSFERASE"/>
    <property type="match status" value="1"/>
</dbReference>
<dbReference type="RefSeq" id="WP_244167725.1">
    <property type="nucleotide sequence ID" value="NZ_FMCS01000005.1"/>
</dbReference>